<name>A0A7J6A737_AMEME</name>
<evidence type="ECO:0000313" key="5">
    <source>
        <dbReference type="Proteomes" id="UP000593565"/>
    </source>
</evidence>
<organism evidence="4 5">
    <name type="scientific">Ameiurus melas</name>
    <name type="common">Black bullhead</name>
    <name type="synonym">Silurus melas</name>
    <dbReference type="NCBI Taxonomy" id="219545"/>
    <lineage>
        <taxon>Eukaryota</taxon>
        <taxon>Metazoa</taxon>
        <taxon>Chordata</taxon>
        <taxon>Craniata</taxon>
        <taxon>Vertebrata</taxon>
        <taxon>Euteleostomi</taxon>
        <taxon>Actinopterygii</taxon>
        <taxon>Neopterygii</taxon>
        <taxon>Teleostei</taxon>
        <taxon>Ostariophysi</taxon>
        <taxon>Siluriformes</taxon>
        <taxon>Ictaluridae</taxon>
        <taxon>Ameiurus</taxon>
    </lineage>
</organism>
<dbReference type="PANTHER" id="PTHR15036">
    <property type="entry name" value="PIKACHURIN-LIKE PROTEIN"/>
    <property type="match status" value="1"/>
</dbReference>
<protein>
    <recommendedName>
        <fullName evidence="3">Laminin G domain-containing protein</fullName>
    </recommendedName>
</protein>
<reference evidence="4 5" key="1">
    <citation type="submission" date="2020-02" db="EMBL/GenBank/DDBJ databases">
        <title>A chromosome-scale genome assembly of the black bullhead catfish (Ameiurus melas).</title>
        <authorList>
            <person name="Wen M."/>
            <person name="Zham M."/>
            <person name="Cabau C."/>
            <person name="Klopp C."/>
            <person name="Donnadieu C."/>
            <person name="Roques C."/>
            <person name="Bouchez O."/>
            <person name="Lampietro C."/>
            <person name="Jouanno E."/>
            <person name="Herpin A."/>
            <person name="Louis A."/>
            <person name="Berthelot C."/>
            <person name="Parey E."/>
            <person name="Roest-Crollius H."/>
            <person name="Braasch I."/>
            <person name="Postlethwait J."/>
            <person name="Robinson-Rechavi M."/>
            <person name="Echchiki A."/>
            <person name="Begum T."/>
            <person name="Montfort J."/>
            <person name="Schartl M."/>
            <person name="Bobe J."/>
            <person name="Guiguen Y."/>
        </authorList>
    </citation>
    <scope>NUCLEOTIDE SEQUENCE [LARGE SCALE GENOMIC DNA]</scope>
    <source>
        <strain evidence="4">M_S1</strain>
        <tissue evidence="4">Blood</tissue>
    </source>
</reference>
<dbReference type="Gene3D" id="2.60.120.200">
    <property type="match status" value="1"/>
</dbReference>
<evidence type="ECO:0000256" key="2">
    <source>
        <dbReference type="SAM" id="MobiDB-lite"/>
    </source>
</evidence>
<dbReference type="SUPFAM" id="SSF49899">
    <property type="entry name" value="Concanavalin A-like lectins/glucanases"/>
    <property type="match status" value="1"/>
</dbReference>
<proteinExistence type="predicted"/>
<evidence type="ECO:0000256" key="1">
    <source>
        <dbReference type="PROSITE-ProRule" id="PRU00122"/>
    </source>
</evidence>
<feature type="region of interest" description="Disordered" evidence="2">
    <location>
        <begin position="1"/>
        <end position="27"/>
    </location>
</feature>
<sequence length="120" mass="13237">MFASKASPLRKQTHKQESGDQGKGKDFISLGLQNGHLVFSYQLGSGEAEILSKERINDGLWHKITAVRTGKQGYIQVDGRTIQHGQSPGRSVMVNTKGNIYLGMDHFTLLDLLIHVAVMC</sequence>
<gene>
    <name evidence="4" type="ORF">AMELA_G00201050</name>
</gene>
<dbReference type="PROSITE" id="PS50025">
    <property type="entry name" value="LAM_G_DOMAIN"/>
    <property type="match status" value="1"/>
</dbReference>
<feature type="domain" description="Laminin G" evidence="3">
    <location>
        <begin position="1"/>
        <end position="120"/>
    </location>
</feature>
<dbReference type="Pfam" id="PF00054">
    <property type="entry name" value="Laminin_G_1"/>
    <property type="match status" value="1"/>
</dbReference>
<comment type="caution">
    <text evidence="1">Lacks conserved residue(s) required for the propagation of feature annotation.</text>
</comment>
<dbReference type="PANTHER" id="PTHR15036:SF67">
    <property type="entry name" value="LAMININ SUBUNIT ALPHA-LIKE PROTEIN"/>
    <property type="match status" value="1"/>
</dbReference>
<evidence type="ECO:0000313" key="4">
    <source>
        <dbReference type="EMBL" id="KAF4078616.1"/>
    </source>
</evidence>
<evidence type="ECO:0000259" key="3">
    <source>
        <dbReference type="PROSITE" id="PS50025"/>
    </source>
</evidence>
<dbReference type="CDD" id="cd00110">
    <property type="entry name" value="LamG"/>
    <property type="match status" value="1"/>
</dbReference>
<comment type="caution">
    <text evidence="4">The sequence shown here is derived from an EMBL/GenBank/DDBJ whole genome shotgun (WGS) entry which is preliminary data.</text>
</comment>
<dbReference type="Proteomes" id="UP000593565">
    <property type="component" value="Unassembled WGS sequence"/>
</dbReference>
<dbReference type="EMBL" id="JAAGNN010000017">
    <property type="protein sequence ID" value="KAF4078616.1"/>
    <property type="molecule type" value="Genomic_DNA"/>
</dbReference>
<dbReference type="InterPro" id="IPR013320">
    <property type="entry name" value="ConA-like_dom_sf"/>
</dbReference>
<keyword evidence="5" id="KW-1185">Reference proteome</keyword>
<dbReference type="InterPro" id="IPR001791">
    <property type="entry name" value="Laminin_G"/>
</dbReference>
<dbReference type="AlphaFoldDB" id="A0A7J6A737"/>
<accession>A0A7J6A737</accession>
<dbReference type="InterPro" id="IPR050372">
    <property type="entry name" value="Neurexin-related_CASP"/>
</dbReference>
<dbReference type="SMART" id="SM00282">
    <property type="entry name" value="LamG"/>
    <property type="match status" value="1"/>
</dbReference>
<feature type="compositionally biased region" description="Basic and acidic residues" evidence="2">
    <location>
        <begin position="14"/>
        <end position="26"/>
    </location>
</feature>